<feature type="chain" id="PRO_5014071021" evidence="2">
    <location>
        <begin position="24"/>
        <end position="416"/>
    </location>
</feature>
<keyword evidence="2" id="KW-0732">Signal</keyword>
<dbReference type="EMBL" id="JADUOV010000009">
    <property type="protein sequence ID" value="MBH1790897.1"/>
    <property type="molecule type" value="Genomic_DNA"/>
</dbReference>
<proteinExistence type="predicted"/>
<dbReference type="AlphaFoldDB" id="A0A209LCF2"/>
<dbReference type="GO" id="GO:0015562">
    <property type="term" value="F:efflux transmembrane transporter activity"/>
    <property type="evidence" value="ECO:0007669"/>
    <property type="project" value="InterPro"/>
</dbReference>
<dbReference type="PANTHER" id="PTHR30203:SF24">
    <property type="entry name" value="BLR4935 PROTEIN"/>
    <property type="match status" value="1"/>
</dbReference>
<reference evidence="5 6" key="1">
    <citation type="journal article" date="2017" name="Front. Microbiol.">
        <title>Double-Face Meets the Bacterial World: The Opportunistic Pathogen Stenotrophomonas maltophilia.</title>
        <authorList>
            <person name="Lira F."/>
            <person name="Berg G."/>
            <person name="Martinez J.L."/>
        </authorList>
    </citation>
    <scope>NUCLEOTIDE SEQUENCE [LARGE SCALE GENOMIC DNA]</scope>
    <source>
        <strain evidence="5 6">EA1</strain>
    </source>
</reference>
<feature type="signal peptide" evidence="2">
    <location>
        <begin position="1"/>
        <end position="23"/>
    </location>
</feature>
<dbReference type="EMBL" id="ABLTIR010000008">
    <property type="protein sequence ID" value="EKZ1925705.1"/>
    <property type="molecule type" value="Genomic_DNA"/>
</dbReference>
<dbReference type="Proteomes" id="UP000634179">
    <property type="component" value="Unassembled WGS sequence"/>
</dbReference>
<feature type="coiled-coil region" evidence="1">
    <location>
        <begin position="177"/>
        <end position="204"/>
    </location>
</feature>
<dbReference type="SUPFAM" id="SSF56954">
    <property type="entry name" value="Outer membrane efflux proteins (OEP)"/>
    <property type="match status" value="1"/>
</dbReference>
<keyword evidence="1" id="KW-0175">Coiled coil</keyword>
<dbReference type="PANTHER" id="PTHR30203">
    <property type="entry name" value="OUTER MEMBRANE CATION EFFLUX PROTEIN"/>
    <property type="match status" value="1"/>
</dbReference>
<organism evidence="5 6">
    <name type="scientific">Stenotrophomonas maltophilia</name>
    <name type="common">Pseudomonas maltophilia</name>
    <name type="synonym">Xanthomonas maltophilia</name>
    <dbReference type="NCBI Taxonomy" id="40324"/>
    <lineage>
        <taxon>Bacteria</taxon>
        <taxon>Pseudomonadati</taxon>
        <taxon>Pseudomonadota</taxon>
        <taxon>Gammaproteobacteria</taxon>
        <taxon>Lysobacterales</taxon>
        <taxon>Lysobacteraceae</taxon>
        <taxon>Stenotrophomonas</taxon>
        <taxon>Stenotrophomonas maltophilia group</taxon>
    </lineage>
</organism>
<evidence type="ECO:0000256" key="1">
    <source>
        <dbReference type="SAM" id="Coils"/>
    </source>
</evidence>
<dbReference type="Proteomes" id="UP001225498">
    <property type="component" value="Unassembled WGS sequence"/>
</dbReference>
<evidence type="ECO:0000313" key="6">
    <source>
        <dbReference type="Proteomes" id="UP000230167"/>
    </source>
</evidence>
<dbReference type="RefSeq" id="WP_075075812.1">
    <property type="nucleotide sequence ID" value="NZ_CBCPIZ010000008.1"/>
</dbReference>
<reference evidence="4" key="2">
    <citation type="submission" date="2020-11" db="EMBL/GenBank/DDBJ databases">
        <title>Enhanced detection system for hospital associated transmission using whole genome sequencing surveillance.</title>
        <authorList>
            <person name="Harrison L.H."/>
            <person name="Van Tyne D."/>
            <person name="Marsh J.W."/>
            <person name="Griffith M.P."/>
            <person name="Snyder D.J."/>
            <person name="Cooper V.S."/>
            <person name="Mustapha M."/>
        </authorList>
    </citation>
    <scope>NUCLEOTIDE SEQUENCE</scope>
    <source>
        <strain evidence="4">STEN00053</strain>
    </source>
</reference>
<protein>
    <submittedName>
        <fullName evidence="5">Cation transporter</fullName>
    </submittedName>
    <submittedName>
        <fullName evidence="3">TolC family protein</fullName>
    </submittedName>
</protein>
<accession>A0A209LCF2</accession>
<sequence length="416" mass="45330">MKFRSVWALAVAGACGVALPGHAAEVLRLEDAVARALGTHPSVQADAAQIEATKNRAAREGLAAPLVLGGELENVAGSGSVRGMDAAEATFRVSKILELGGKRAARQALGGAEVDAAQREADVTRVAIATRTAGRFIDVLAAQEHVEHAEERIRMARALQREVARWVSAARNPDSDLRAAEIALADAELKRDQAVQRLEASRMALASSWGSFTADFDTVAGDTNILPPLDDYQTLSERLQNAPQQRAFDAQSRILAARRDVAVSSAKPDVSVGFGLRRLEATKDSGLVMSISVPLGTRRRSAYSVSEVDYELSALKSRREAQMLELNQELFGVYQQLRQAQLEVTSVRERQLPKAEQAMNQSRRGFEEGRFSYLALSQAQKTLFDLREREVESAALYLRLLVEADRLTASAQDIRP</sequence>
<dbReference type="PROSITE" id="PS51257">
    <property type="entry name" value="PROKAR_LIPOPROTEIN"/>
    <property type="match status" value="1"/>
</dbReference>
<dbReference type="Gene3D" id="1.20.1600.10">
    <property type="entry name" value="Outer membrane efflux proteins (OEP)"/>
    <property type="match status" value="1"/>
</dbReference>
<gene>
    <name evidence="5" type="ORF">B9Y64_17695</name>
    <name evidence="4" type="ORF">I5V89_13550</name>
    <name evidence="3" type="ORF">REH87_000676</name>
</gene>
<evidence type="ECO:0000313" key="5">
    <source>
        <dbReference type="EMBL" id="PJL25349.1"/>
    </source>
</evidence>
<reference evidence="3" key="3">
    <citation type="submission" date="2023-08" db="EMBL/GenBank/DDBJ databases">
        <authorList>
            <consortium name="Clinical and Environmental Microbiology Branch: Whole genome sequencing antimicrobial resistance pathogens in the healthcare setting"/>
        </authorList>
    </citation>
    <scope>NUCLEOTIDE SEQUENCE</scope>
    <source>
        <strain evidence="3">2023CJ-00293</strain>
    </source>
</reference>
<evidence type="ECO:0000256" key="2">
    <source>
        <dbReference type="SAM" id="SignalP"/>
    </source>
</evidence>
<name>A0A209LCF2_STEMA</name>
<dbReference type="GeneID" id="93743261"/>
<evidence type="ECO:0000313" key="3">
    <source>
        <dbReference type="EMBL" id="EKZ1925705.1"/>
    </source>
</evidence>
<evidence type="ECO:0000313" key="4">
    <source>
        <dbReference type="EMBL" id="MBH1790897.1"/>
    </source>
</evidence>
<comment type="caution">
    <text evidence="5">The sequence shown here is derived from an EMBL/GenBank/DDBJ whole genome shotgun (WGS) entry which is preliminary data.</text>
</comment>
<dbReference type="OrthoDB" id="9791261at2"/>
<dbReference type="Proteomes" id="UP000230167">
    <property type="component" value="Unassembled WGS sequence"/>
</dbReference>
<dbReference type="EMBL" id="NEQV01000006">
    <property type="protein sequence ID" value="PJL25349.1"/>
    <property type="molecule type" value="Genomic_DNA"/>
</dbReference>
<dbReference type="InterPro" id="IPR010131">
    <property type="entry name" value="MdtP/NodT-like"/>
</dbReference>